<gene>
    <name evidence="3" type="ORF">EANT1437_LOCUS10076</name>
</gene>
<dbReference type="AlphaFoldDB" id="A0A7S2WE00"/>
<proteinExistence type="predicted"/>
<accession>A0A7S2WE00</accession>
<sequence>MSLTLSVLSTARRNLFSQRASILESASSNWFSPFSSVQTTSSSWFDTFVSHWSLSSRLTAFHLMENDDGIWNMSSTLKKRKAKMNKHKLRKRRKSERLKNKK</sequence>
<dbReference type="SMART" id="SM01155">
    <property type="entry name" value="DUF1713"/>
    <property type="match status" value="1"/>
</dbReference>
<feature type="region of interest" description="Disordered" evidence="1">
    <location>
        <begin position="80"/>
        <end position="102"/>
    </location>
</feature>
<protein>
    <recommendedName>
        <fullName evidence="2">Ribosomal protein mS38 C-terminal domain-containing protein</fullName>
    </recommendedName>
</protein>
<organism evidence="3">
    <name type="scientific">Eucampia antarctica</name>
    <dbReference type="NCBI Taxonomy" id="49252"/>
    <lineage>
        <taxon>Eukaryota</taxon>
        <taxon>Sar</taxon>
        <taxon>Stramenopiles</taxon>
        <taxon>Ochrophyta</taxon>
        <taxon>Bacillariophyta</taxon>
        <taxon>Mediophyceae</taxon>
        <taxon>Biddulphiophycidae</taxon>
        <taxon>Hemiaulales</taxon>
        <taxon>Hemiaulaceae</taxon>
        <taxon>Eucampia</taxon>
    </lineage>
</organism>
<evidence type="ECO:0000313" key="3">
    <source>
        <dbReference type="EMBL" id="CAD9682552.1"/>
    </source>
</evidence>
<evidence type="ECO:0000256" key="1">
    <source>
        <dbReference type="SAM" id="MobiDB-lite"/>
    </source>
</evidence>
<evidence type="ECO:0000259" key="2">
    <source>
        <dbReference type="SMART" id="SM01155"/>
    </source>
</evidence>
<dbReference type="Pfam" id="PF08213">
    <property type="entry name" value="COX24_C"/>
    <property type="match status" value="1"/>
</dbReference>
<dbReference type="EMBL" id="HBHI01019695">
    <property type="protein sequence ID" value="CAD9682552.1"/>
    <property type="molecule type" value="Transcribed_RNA"/>
</dbReference>
<reference evidence="3" key="1">
    <citation type="submission" date="2021-01" db="EMBL/GenBank/DDBJ databases">
        <authorList>
            <person name="Corre E."/>
            <person name="Pelletier E."/>
            <person name="Niang G."/>
            <person name="Scheremetjew M."/>
            <person name="Finn R."/>
            <person name="Kale V."/>
            <person name="Holt S."/>
            <person name="Cochrane G."/>
            <person name="Meng A."/>
            <person name="Brown T."/>
            <person name="Cohen L."/>
        </authorList>
    </citation>
    <scope>NUCLEOTIDE SEQUENCE</scope>
    <source>
        <strain evidence="3">CCMP1452</strain>
    </source>
</reference>
<name>A0A7S2WE00_9STRA</name>
<dbReference type="InterPro" id="IPR013177">
    <property type="entry name" value="Ribosomal_mS38_C"/>
</dbReference>
<feature type="domain" description="Ribosomal protein mS38 C-terminal" evidence="2">
    <location>
        <begin position="72"/>
        <end position="102"/>
    </location>
</feature>